<dbReference type="PANTHER" id="PTHR35790">
    <property type="entry name" value="HTH-TYPE TRANSCRIPTIONAL REGULATOR PCHR"/>
    <property type="match status" value="1"/>
</dbReference>
<accession>A0ABQ5JMG2</accession>
<gene>
    <name evidence="5" type="ORF">JCM31185_07470</name>
</gene>
<keyword evidence="6" id="KW-1185">Reference proteome</keyword>
<feature type="domain" description="HTH marR-type" evidence="4">
    <location>
        <begin position="1"/>
        <end position="161"/>
    </location>
</feature>
<dbReference type="RefSeq" id="WP_407882718.1">
    <property type="nucleotide sequence ID" value="NZ_BQXO01000002.1"/>
</dbReference>
<evidence type="ECO:0000256" key="3">
    <source>
        <dbReference type="ARBA" id="ARBA00023163"/>
    </source>
</evidence>
<dbReference type="SUPFAM" id="SSF46785">
    <property type="entry name" value="Winged helix' DNA-binding domain"/>
    <property type="match status" value="1"/>
</dbReference>
<dbReference type="InterPro" id="IPR052067">
    <property type="entry name" value="Metal_resp_HTH_trans_reg"/>
</dbReference>
<dbReference type="InterPro" id="IPR036390">
    <property type="entry name" value="WH_DNA-bd_sf"/>
</dbReference>
<proteinExistence type="predicted"/>
<evidence type="ECO:0000256" key="1">
    <source>
        <dbReference type="ARBA" id="ARBA00023015"/>
    </source>
</evidence>
<sequence>MTDYFQQLRQSIHILNQTQDQFKEHFWQTAMNEFKDQLPTATITELEHLHLNHSEMQLLGYIDQAPDQTLAYQVLVTQIDFSQGLLSRYIKRLEAAGLIDRFHPADNQKAVSIRITARGHLIAPLHTRMHEAERQRYQTVLAQFGEDQLQIAVEVLSAMANVNLSSERA</sequence>
<organism evidence="5 6">
    <name type="scientific">Furfurilactobacillus curtus</name>
    <dbReference type="NCBI Taxonomy" id="1746200"/>
    <lineage>
        <taxon>Bacteria</taxon>
        <taxon>Bacillati</taxon>
        <taxon>Bacillota</taxon>
        <taxon>Bacilli</taxon>
        <taxon>Lactobacillales</taxon>
        <taxon>Lactobacillaceae</taxon>
        <taxon>Furfurilactobacillus</taxon>
    </lineage>
</organism>
<name>A0ABQ5JMG2_9LACO</name>
<dbReference type="Proteomes" id="UP001628078">
    <property type="component" value="Unassembled WGS sequence"/>
</dbReference>
<evidence type="ECO:0000256" key="2">
    <source>
        <dbReference type="ARBA" id="ARBA00023125"/>
    </source>
</evidence>
<dbReference type="Gene3D" id="1.10.10.10">
    <property type="entry name" value="Winged helix-like DNA-binding domain superfamily/Winged helix DNA-binding domain"/>
    <property type="match status" value="1"/>
</dbReference>
<evidence type="ECO:0000313" key="6">
    <source>
        <dbReference type="Proteomes" id="UP001628078"/>
    </source>
</evidence>
<evidence type="ECO:0000313" key="5">
    <source>
        <dbReference type="EMBL" id="GKT05458.1"/>
    </source>
</evidence>
<dbReference type="InterPro" id="IPR000835">
    <property type="entry name" value="HTH_MarR-typ"/>
</dbReference>
<dbReference type="PANTHER" id="PTHR35790:SF4">
    <property type="entry name" value="HTH-TYPE TRANSCRIPTIONAL REGULATOR PCHR"/>
    <property type="match status" value="1"/>
</dbReference>
<reference evidence="5 6" key="1">
    <citation type="submission" date="2022-03" db="EMBL/GenBank/DDBJ databases">
        <title>Draft genome sequence of Furfurilactobacillus curtus JCM 31185.</title>
        <authorList>
            <person name="Suzuki S."/>
            <person name="Endo A."/>
            <person name="Kajikawa A."/>
        </authorList>
    </citation>
    <scope>NUCLEOTIDE SEQUENCE [LARGE SCALE GENOMIC DNA]</scope>
    <source>
        <strain evidence="5 6">JCM 31185</strain>
    </source>
</reference>
<dbReference type="InterPro" id="IPR036388">
    <property type="entry name" value="WH-like_DNA-bd_sf"/>
</dbReference>
<protein>
    <submittedName>
        <fullName evidence="5">Transcriptional regulator</fullName>
    </submittedName>
</protein>
<keyword evidence="2" id="KW-0238">DNA-binding</keyword>
<evidence type="ECO:0000259" key="4">
    <source>
        <dbReference type="PROSITE" id="PS50995"/>
    </source>
</evidence>
<dbReference type="EMBL" id="BQXO01000002">
    <property type="protein sequence ID" value="GKT05458.1"/>
    <property type="molecule type" value="Genomic_DNA"/>
</dbReference>
<dbReference type="SMART" id="SM00347">
    <property type="entry name" value="HTH_MARR"/>
    <property type="match status" value="1"/>
</dbReference>
<keyword evidence="3" id="KW-0804">Transcription</keyword>
<dbReference type="Pfam" id="PF01047">
    <property type="entry name" value="MarR"/>
    <property type="match status" value="1"/>
</dbReference>
<keyword evidence="1" id="KW-0805">Transcription regulation</keyword>
<dbReference type="PROSITE" id="PS50995">
    <property type="entry name" value="HTH_MARR_2"/>
    <property type="match status" value="1"/>
</dbReference>
<comment type="caution">
    <text evidence="5">The sequence shown here is derived from an EMBL/GenBank/DDBJ whole genome shotgun (WGS) entry which is preliminary data.</text>
</comment>